<protein>
    <submittedName>
        <fullName evidence="3">UBX domain-containing protein</fullName>
    </submittedName>
</protein>
<evidence type="ECO:0000313" key="3">
    <source>
        <dbReference type="WBParaSite" id="HNAJ_0000027601-mRNA-1"/>
    </source>
</evidence>
<dbReference type="WBParaSite" id="HNAJ_0000027601-mRNA-1">
    <property type="protein sequence ID" value="HNAJ_0000027601-mRNA-1"/>
    <property type="gene ID" value="HNAJ_0000027601"/>
</dbReference>
<name>A0A0R3T0E2_RODNA</name>
<dbReference type="AlphaFoldDB" id="A0A0R3T0E2"/>
<evidence type="ECO:0000313" key="1">
    <source>
        <dbReference type="EMBL" id="VDN96136.1"/>
    </source>
</evidence>
<keyword evidence="2" id="KW-1185">Reference proteome</keyword>
<gene>
    <name evidence="1" type="ORF">HNAJ_LOCUS277</name>
</gene>
<dbReference type="Proteomes" id="UP000278807">
    <property type="component" value="Unassembled WGS sequence"/>
</dbReference>
<reference evidence="3" key="1">
    <citation type="submission" date="2017-02" db="UniProtKB">
        <authorList>
            <consortium name="WormBaseParasite"/>
        </authorList>
    </citation>
    <scope>IDENTIFICATION</scope>
</reference>
<organism evidence="3">
    <name type="scientific">Rodentolepis nana</name>
    <name type="common">Dwarf tapeworm</name>
    <name type="synonym">Hymenolepis nana</name>
    <dbReference type="NCBI Taxonomy" id="102285"/>
    <lineage>
        <taxon>Eukaryota</taxon>
        <taxon>Metazoa</taxon>
        <taxon>Spiralia</taxon>
        <taxon>Lophotrochozoa</taxon>
        <taxon>Platyhelminthes</taxon>
        <taxon>Cestoda</taxon>
        <taxon>Eucestoda</taxon>
        <taxon>Cyclophyllidea</taxon>
        <taxon>Hymenolepididae</taxon>
        <taxon>Rodentolepis</taxon>
    </lineage>
</organism>
<evidence type="ECO:0000313" key="2">
    <source>
        <dbReference type="Proteomes" id="UP000278807"/>
    </source>
</evidence>
<accession>A0A0R3T0E2</accession>
<reference evidence="1 2" key="2">
    <citation type="submission" date="2018-11" db="EMBL/GenBank/DDBJ databases">
        <authorList>
            <consortium name="Pathogen Informatics"/>
        </authorList>
    </citation>
    <scope>NUCLEOTIDE SEQUENCE [LARGE SCALE GENOMIC DNA]</scope>
</reference>
<proteinExistence type="predicted"/>
<sequence>MTSVMDNVPSRSLLPDAADLFTTVCQHLEIQDKQKEALSNFEVYGSVSELALIEKLFSPSDSATQAVIFYKAITNERKLFKIPVTPGSSILQHKLIRKSKGSYITTTSSQASTANLSKHSSDSSVTSLEVLAKVRAPSIDLKSEDLIYEAEQRRSDSPQYLVFARTYTRVKIHVRAAPLTDQEAHKLGVERCVCVVRRADPDVPFKDDILPITSLFEFIIVLYPILPNCNDLISKIQKSVEI</sequence>
<dbReference type="EMBL" id="UZAE01000064">
    <property type="protein sequence ID" value="VDN96136.1"/>
    <property type="molecule type" value="Genomic_DNA"/>
</dbReference>